<dbReference type="InterPro" id="IPR027417">
    <property type="entry name" value="P-loop_NTPase"/>
</dbReference>
<evidence type="ECO:0000259" key="2">
    <source>
        <dbReference type="Pfam" id="PF22688"/>
    </source>
</evidence>
<dbReference type="Proteomes" id="UP000266934">
    <property type="component" value="Chromosome"/>
</dbReference>
<dbReference type="Pfam" id="PF22688">
    <property type="entry name" value="Hda_lid"/>
    <property type="match status" value="1"/>
</dbReference>
<evidence type="ECO:0000256" key="1">
    <source>
        <dbReference type="SAM" id="MobiDB-lite"/>
    </source>
</evidence>
<sequence length="247" mass="26235">MTVMPLAAPHQLVLDFGQPPSFVREDFVSAPCNADALALIERWPHWPDRAVALVGSEGTGKSHLTAIWAAQAGAKRVLAEALQEADLGTLLATGALVVEDLDPVGVDQPVLFHLLNLVREQGAWLLLTARAAPAAGFTLPDLVSRLRALPVATLAPADETLLQAMAFKLFADRGIDADPGLVRYLLARIERSAQALARTVAMLDEAALALRRPVTRALAAQLLPQASEPQAPEVDAAQAPPRARAGR</sequence>
<accession>A0A348G139</accession>
<dbReference type="AlphaFoldDB" id="A0A348G139"/>
<dbReference type="Gene3D" id="3.40.50.300">
    <property type="entry name" value="P-loop containing nucleotide triphosphate hydrolases"/>
    <property type="match status" value="1"/>
</dbReference>
<dbReference type="GO" id="GO:0003688">
    <property type="term" value="F:DNA replication origin binding"/>
    <property type="evidence" value="ECO:0007669"/>
    <property type="project" value="TreeGrafter"/>
</dbReference>
<dbReference type="PANTHER" id="PTHR30050:SF5">
    <property type="entry name" value="DNAA REGULATORY INACTIVATOR HDA"/>
    <property type="match status" value="1"/>
</dbReference>
<feature type="region of interest" description="Disordered" evidence="1">
    <location>
        <begin position="225"/>
        <end position="247"/>
    </location>
</feature>
<proteinExistence type="predicted"/>
<name>A0A348G139_9HYPH</name>
<protein>
    <submittedName>
        <fullName evidence="3">Chromosomal replication initiator protein DnaA</fullName>
    </submittedName>
</protein>
<keyword evidence="4" id="KW-1185">Reference proteome</keyword>
<feature type="compositionally biased region" description="Low complexity" evidence="1">
    <location>
        <begin position="236"/>
        <end position="247"/>
    </location>
</feature>
<dbReference type="EMBL" id="AP018907">
    <property type="protein sequence ID" value="BBF93272.1"/>
    <property type="molecule type" value="Genomic_DNA"/>
</dbReference>
<dbReference type="InterPro" id="IPR055199">
    <property type="entry name" value="Hda_lid"/>
</dbReference>
<evidence type="ECO:0000313" key="4">
    <source>
        <dbReference type="Proteomes" id="UP000266934"/>
    </source>
</evidence>
<reference evidence="3 4" key="1">
    <citation type="submission" date="2018-08" db="EMBL/GenBank/DDBJ databases">
        <title>Complete genome sequencing of Blastochloris tepida GI.</title>
        <authorList>
            <person name="Tsukatani Y."/>
            <person name="Mori H."/>
        </authorList>
    </citation>
    <scope>NUCLEOTIDE SEQUENCE [LARGE SCALE GENOMIC DNA]</scope>
    <source>
        <strain evidence="3 4">GI</strain>
    </source>
</reference>
<feature type="domain" description="Hda lid" evidence="2">
    <location>
        <begin position="171"/>
        <end position="216"/>
    </location>
</feature>
<dbReference type="PANTHER" id="PTHR30050">
    <property type="entry name" value="CHROMOSOMAL REPLICATION INITIATOR PROTEIN DNAA"/>
    <property type="match status" value="1"/>
</dbReference>
<dbReference type="RefSeq" id="WP_174769537.1">
    <property type="nucleotide sequence ID" value="NZ_AP018907.1"/>
</dbReference>
<dbReference type="KEGG" id="blag:BLTE_19570"/>
<dbReference type="GO" id="GO:0006270">
    <property type="term" value="P:DNA replication initiation"/>
    <property type="evidence" value="ECO:0007669"/>
    <property type="project" value="TreeGrafter"/>
</dbReference>
<organism evidence="3 4">
    <name type="scientific">Blastochloris tepida</name>
    <dbReference type="NCBI Taxonomy" id="2233851"/>
    <lineage>
        <taxon>Bacteria</taxon>
        <taxon>Pseudomonadati</taxon>
        <taxon>Pseudomonadota</taxon>
        <taxon>Alphaproteobacteria</taxon>
        <taxon>Hyphomicrobiales</taxon>
        <taxon>Blastochloridaceae</taxon>
        <taxon>Blastochloris</taxon>
    </lineage>
</organism>
<dbReference type="SUPFAM" id="SSF52540">
    <property type="entry name" value="P-loop containing nucleoside triphosphate hydrolases"/>
    <property type="match status" value="1"/>
</dbReference>
<dbReference type="GO" id="GO:0005886">
    <property type="term" value="C:plasma membrane"/>
    <property type="evidence" value="ECO:0007669"/>
    <property type="project" value="TreeGrafter"/>
</dbReference>
<gene>
    <name evidence="3" type="ORF">BLTE_19570</name>
</gene>
<evidence type="ECO:0000313" key="3">
    <source>
        <dbReference type="EMBL" id="BBF93272.1"/>
    </source>
</evidence>
<dbReference type="Gene3D" id="1.10.8.60">
    <property type="match status" value="1"/>
</dbReference>